<dbReference type="EMBL" id="JAKMXF010000233">
    <property type="protein sequence ID" value="KAI6654081.1"/>
    <property type="molecule type" value="Genomic_DNA"/>
</dbReference>
<evidence type="ECO:0000313" key="3">
    <source>
        <dbReference type="Proteomes" id="UP001165289"/>
    </source>
</evidence>
<gene>
    <name evidence="2" type="ORF">LOD99_2928</name>
</gene>
<keyword evidence="3" id="KW-1185">Reference proteome</keyword>
<protein>
    <submittedName>
        <fullName evidence="2">Uncharacterized protein</fullName>
    </submittedName>
</protein>
<sequence>MIQLNVNVPLVNGDTSLQKLVDNIQLLTKEDSSIEKIKYKMESLEEQVADIVVRVSKCEDQAGTVEDVLEKLNRLSESIDVLQEDNRSIREIERNDVTEMRDMLESLNIESRGIMERVEDMDKMSTRYVTCTCFYLYLSENYNQLRMLGYIKCIAANRNNCMDLLFCFFIEDPC</sequence>
<accession>A0AAV7JYT7</accession>
<dbReference type="AlphaFoldDB" id="A0AAV7JYT7"/>
<name>A0AAV7JYT7_9METZ</name>
<evidence type="ECO:0000313" key="2">
    <source>
        <dbReference type="EMBL" id="KAI6654081.1"/>
    </source>
</evidence>
<keyword evidence="1" id="KW-0175">Coiled coil</keyword>
<proteinExistence type="predicted"/>
<evidence type="ECO:0000256" key="1">
    <source>
        <dbReference type="SAM" id="Coils"/>
    </source>
</evidence>
<comment type="caution">
    <text evidence="2">The sequence shown here is derived from an EMBL/GenBank/DDBJ whole genome shotgun (WGS) entry which is preliminary data.</text>
</comment>
<feature type="coiled-coil region" evidence="1">
    <location>
        <begin position="27"/>
        <end position="110"/>
    </location>
</feature>
<reference evidence="2 3" key="1">
    <citation type="journal article" date="2023" name="BMC Biol.">
        <title>The compact genome of the sponge Oopsacas minuta (Hexactinellida) is lacking key metazoan core genes.</title>
        <authorList>
            <person name="Santini S."/>
            <person name="Schenkelaars Q."/>
            <person name="Jourda C."/>
            <person name="Duchesne M."/>
            <person name="Belahbib H."/>
            <person name="Rocher C."/>
            <person name="Selva M."/>
            <person name="Riesgo A."/>
            <person name="Vervoort M."/>
            <person name="Leys S.P."/>
            <person name="Kodjabachian L."/>
            <person name="Le Bivic A."/>
            <person name="Borchiellini C."/>
            <person name="Claverie J.M."/>
            <person name="Renard E."/>
        </authorList>
    </citation>
    <scope>NUCLEOTIDE SEQUENCE [LARGE SCALE GENOMIC DNA]</scope>
    <source>
        <strain evidence="2">SPO-2</strain>
    </source>
</reference>
<dbReference type="Proteomes" id="UP001165289">
    <property type="component" value="Unassembled WGS sequence"/>
</dbReference>
<organism evidence="2 3">
    <name type="scientific">Oopsacas minuta</name>
    <dbReference type="NCBI Taxonomy" id="111878"/>
    <lineage>
        <taxon>Eukaryota</taxon>
        <taxon>Metazoa</taxon>
        <taxon>Porifera</taxon>
        <taxon>Hexactinellida</taxon>
        <taxon>Hexasterophora</taxon>
        <taxon>Lyssacinosida</taxon>
        <taxon>Leucopsacidae</taxon>
        <taxon>Oopsacas</taxon>
    </lineage>
</organism>